<dbReference type="Pfam" id="PF13456">
    <property type="entry name" value="RVT_3"/>
    <property type="match status" value="1"/>
</dbReference>
<dbReference type="InterPro" id="IPR000626">
    <property type="entry name" value="Ubiquitin-like_dom"/>
</dbReference>
<dbReference type="GO" id="GO:0004523">
    <property type="term" value="F:RNA-DNA hybrid ribonuclease activity"/>
    <property type="evidence" value="ECO:0007669"/>
    <property type="project" value="InterPro"/>
</dbReference>
<evidence type="ECO:0000256" key="3">
    <source>
        <dbReference type="ARBA" id="ARBA00022670"/>
    </source>
</evidence>
<dbReference type="Proteomes" id="UP000436088">
    <property type="component" value="Unassembled WGS sequence"/>
</dbReference>
<accession>A0A6A3D4P7</accession>
<organism evidence="8 9">
    <name type="scientific">Hibiscus syriacus</name>
    <name type="common">Rose of Sharon</name>
    <dbReference type="NCBI Taxonomy" id="106335"/>
    <lineage>
        <taxon>Eukaryota</taxon>
        <taxon>Viridiplantae</taxon>
        <taxon>Streptophyta</taxon>
        <taxon>Embryophyta</taxon>
        <taxon>Tracheophyta</taxon>
        <taxon>Spermatophyta</taxon>
        <taxon>Magnoliopsida</taxon>
        <taxon>eudicotyledons</taxon>
        <taxon>Gunneridae</taxon>
        <taxon>Pentapetalae</taxon>
        <taxon>rosids</taxon>
        <taxon>malvids</taxon>
        <taxon>Malvales</taxon>
        <taxon>Malvaceae</taxon>
        <taxon>Malvoideae</taxon>
        <taxon>Hibiscus</taxon>
    </lineage>
</organism>
<dbReference type="GO" id="GO:0004843">
    <property type="term" value="F:cysteine-type deubiquitinase activity"/>
    <property type="evidence" value="ECO:0007669"/>
    <property type="project" value="UniProtKB-EC"/>
</dbReference>
<keyword evidence="9" id="KW-1185">Reference proteome</keyword>
<evidence type="ECO:0000259" key="7">
    <source>
        <dbReference type="PROSITE" id="PS50053"/>
    </source>
</evidence>
<dbReference type="GO" id="GO:0016579">
    <property type="term" value="P:protein deubiquitination"/>
    <property type="evidence" value="ECO:0007669"/>
    <property type="project" value="InterPro"/>
</dbReference>
<dbReference type="Pfam" id="PF00240">
    <property type="entry name" value="ubiquitin"/>
    <property type="match status" value="1"/>
</dbReference>
<gene>
    <name evidence="8" type="ORF">F3Y22_tig00000778pilonHSYRG00358</name>
</gene>
<evidence type="ECO:0000313" key="9">
    <source>
        <dbReference type="Proteomes" id="UP000436088"/>
    </source>
</evidence>
<dbReference type="InterPro" id="IPR002156">
    <property type="entry name" value="RNaseH_domain"/>
</dbReference>
<evidence type="ECO:0000256" key="5">
    <source>
        <dbReference type="ARBA" id="ARBA00022801"/>
    </source>
</evidence>
<dbReference type="AlphaFoldDB" id="A0A6A3D4P7"/>
<keyword evidence="5" id="KW-0378">Hydrolase</keyword>
<dbReference type="Gene3D" id="3.10.20.90">
    <property type="entry name" value="Phosphatidylinositol 3-kinase Catalytic Subunit, Chain A, domain 1"/>
    <property type="match status" value="1"/>
</dbReference>
<dbReference type="GO" id="GO:0043161">
    <property type="term" value="P:proteasome-mediated ubiquitin-dependent protein catabolic process"/>
    <property type="evidence" value="ECO:0007669"/>
    <property type="project" value="InterPro"/>
</dbReference>
<keyword evidence="6" id="KW-0788">Thiol protease</keyword>
<dbReference type="PANTHER" id="PTHR43982:SF1">
    <property type="entry name" value="UBIQUITIN CARBOXYL-TERMINAL HYDROLASE 14"/>
    <property type="match status" value="1"/>
</dbReference>
<dbReference type="InterPro" id="IPR029071">
    <property type="entry name" value="Ubiquitin-like_domsf"/>
</dbReference>
<evidence type="ECO:0000256" key="4">
    <source>
        <dbReference type="ARBA" id="ARBA00022786"/>
    </source>
</evidence>
<comment type="catalytic activity">
    <reaction evidence="1">
        <text>Thiol-dependent hydrolysis of ester, thioester, amide, peptide and isopeptide bonds formed by the C-terminal Gly of ubiquitin (a 76-residue protein attached to proteins as an intracellular targeting signal).</text>
        <dbReference type="EC" id="3.4.19.12"/>
    </reaction>
</comment>
<evidence type="ECO:0000313" key="8">
    <source>
        <dbReference type="EMBL" id="KAE8734219.1"/>
    </source>
</evidence>
<dbReference type="InterPro" id="IPR036397">
    <property type="entry name" value="RNaseH_sf"/>
</dbReference>
<dbReference type="SMART" id="SM00213">
    <property type="entry name" value="UBQ"/>
    <property type="match status" value="1"/>
</dbReference>
<dbReference type="CDD" id="cd06222">
    <property type="entry name" value="RNase_H_like"/>
    <property type="match status" value="1"/>
</dbReference>
<dbReference type="PROSITE" id="PS50053">
    <property type="entry name" value="UBIQUITIN_2"/>
    <property type="match status" value="1"/>
</dbReference>
<dbReference type="GO" id="GO:0070628">
    <property type="term" value="F:proteasome binding"/>
    <property type="evidence" value="ECO:0007669"/>
    <property type="project" value="TreeGrafter"/>
</dbReference>
<dbReference type="PANTHER" id="PTHR43982">
    <property type="entry name" value="UBIQUITIN CARBOXYL-TERMINAL HYDROLASE"/>
    <property type="match status" value="1"/>
</dbReference>
<comment type="caution">
    <text evidence="8">The sequence shown here is derived from an EMBL/GenBank/DDBJ whole genome shotgun (WGS) entry which is preliminary data.</text>
</comment>
<dbReference type="GO" id="GO:0003676">
    <property type="term" value="F:nucleic acid binding"/>
    <property type="evidence" value="ECO:0007669"/>
    <property type="project" value="InterPro"/>
</dbReference>
<proteinExistence type="predicted"/>
<dbReference type="PROSITE" id="PS00299">
    <property type="entry name" value="UBIQUITIN_1"/>
    <property type="match status" value="1"/>
</dbReference>
<protein>
    <recommendedName>
        <fullName evidence="2">ubiquitinyl hydrolase 1</fullName>
        <ecNumber evidence="2">3.4.19.12</ecNumber>
    </recommendedName>
</protein>
<dbReference type="InterPro" id="IPR044635">
    <property type="entry name" value="UBP14-like"/>
</dbReference>
<evidence type="ECO:0000256" key="1">
    <source>
        <dbReference type="ARBA" id="ARBA00000707"/>
    </source>
</evidence>
<dbReference type="SUPFAM" id="SSF53098">
    <property type="entry name" value="Ribonuclease H-like"/>
    <property type="match status" value="1"/>
</dbReference>
<dbReference type="InterPro" id="IPR012337">
    <property type="entry name" value="RNaseH-like_sf"/>
</dbReference>
<dbReference type="SUPFAM" id="SSF54236">
    <property type="entry name" value="Ubiquitin-like"/>
    <property type="match status" value="1"/>
</dbReference>
<feature type="domain" description="Ubiquitin-like" evidence="7">
    <location>
        <begin position="2"/>
        <end position="71"/>
    </location>
</feature>
<dbReference type="EMBL" id="VEPZ02000074">
    <property type="protein sequence ID" value="KAE8734219.1"/>
    <property type="molecule type" value="Genomic_DNA"/>
</dbReference>
<dbReference type="InterPro" id="IPR019954">
    <property type="entry name" value="Ubiquitin_CS"/>
</dbReference>
<sequence>MLSVSVKWQKELLKAVEVDTSQPPYVFKCQLYDLTGVPPERQKIMVKGGLLKDEDDWSTVGLKQGQKLMMMGTADEVVKAPEKGPVFMEDLPVEEQVVSLVYNSCCPGKYGSEVALPHINRISMDLPILLLTHGYKFANCYYSKKRDWLMLRNYVTNLPLKRQFPRIYALSTNKWGMISEFGEYEDEVWVWNIQLRRMLCDWELDQWIAFMSLIDKSSLSRCVDDFLGWSGKGDGIFSVKSCRLSLQDRSEGSFVWKKWVWDGLAPPRVQTLIWQICHQKVAVRVELKRRGLQISDVLCPMCHDQDETVAHLFLTCPIASELWSKFLRLWNISTVMPQDPSSILCSWSNLRNNSLIWRFIPAVIFWSIWKARNEVVFENGICDSTVLFFITRFRLAKWFLAKYPGVRILTDLLVGDPTRADLLPSNSSSKKISCWTPPPSDMFKLNVDGAVTGDGMQGGIGGVLRDSGSCTLANFSSAVGPGPPILSELKAIKKGLLFFFSSDLANKGRLILESDNKYAVDWILKRSPSPTIFSELVEEIGVLVSTKGVVLRWVSRSCNMEADRLAKQGIG</sequence>
<dbReference type="FunFam" id="3.10.20.90:FF:000119">
    <property type="entry name" value="Ubiquitin carboxyl-terminal hydrolase 14"/>
    <property type="match status" value="1"/>
</dbReference>
<reference evidence="8" key="1">
    <citation type="submission" date="2019-09" db="EMBL/GenBank/DDBJ databases">
        <title>Draft genome information of white flower Hibiscus syriacus.</title>
        <authorList>
            <person name="Kim Y.-M."/>
        </authorList>
    </citation>
    <scope>NUCLEOTIDE SEQUENCE [LARGE SCALE GENOMIC DNA]</scope>
    <source>
        <strain evidence="8">YM2019G1</strain>
    </source>
</reference>
<evidence type="ECO:0000256" key="2">
    <source>
        <dbReference type="ARBA" id="ARBA00012759"/>
    </source>
</evidence>
<evidence type="ECO:0000256" key="6">
    <source>
        <dbReference type="ARBA" id="ARBA00022807"/>
    </source>
</evidence>
<keyword evidence="4" id="KW-0833">Ubl conjugation pathway</keyword>
<dbReference type="CDD" id="cd16104">
    <property type="entry name" value="Ubl_USP14_like"/>
    <property type="match status" value="1"/>
</dbReference>
<dbReference type="InterPro" id="IPR026960">
    <property type="entry name" value="RVT-Znf"/>
</dbReference>
<dbReference type="Gene3D" id="3.30.420.10">
    <property type="entry name" value="Ribonuclease H-like superfamily/Ribonuclease H"/>
    <property type="match status" value="1"/>
</dbReference>
<keyword evidence="3" id="KW-0645">Protease</keyword>
<name>A0A6A3D4P7_HIBSY</name>
<dbReference type="GO" id="GO:0061136">
    <property type="term" value="P:regulation of proteasomal protein catabolic process"/>
    <property type="evidence" value="ECO:0007669"/>
    <property type="project" value="TreeGrafter"/>
</dbReference>
<dbReference type="Pfam" id="PF13966">
    <property type="entry name" value="zf-RVT"/>
    <property type="match status" value="1"/>
</dbReference>
<dbReference type="EC" id="3.4.19.12" evidence="2"/>
<dbReference type="InterPro" id="IPR044730">
    <property type="entry name" value="RNase_H-like_dom_plant"/>
</dbReference>